<dbReference type="EMBL" id="JBHSLU010000071">
    <property type="protein sequence ID" value="MFC5507807.1"/>
    <property type="molecule type" value="Genomic_DNA"/>
</dbReference>
<keyword evidence="2" id="KW-1185">Reference proteome</keyword>
<sequence length="173" mass="19554">MPHLVEELRAEAEAAIAAMREAALAARHLHARAELMRHMLTTARKVKDRPKADAVETVVREWMDAWNLDRHDWPQLAQEMEAFTAAFHDYANAPSDTHDARLREACAALDAALAKQDSSISEQMAFRSQCAHRWWELVAPTPADLPGAKPRPSMPELRRDAPFWESGCADFCR</sequence>
<evidence type="ECO:0000313" key="1">
    <source>
        <dbReference type="EMBL" id="MFC5507807.1"/>
    </source>
</evidence>
<gene>
    <name evidence="1" type="ORF">ACFPN9_21410</name>
</gene>
<dbReference type="Proteomes" id="UP001596060">
    <property type="component" value="Unassembled WGS sequence"/>
</dbReference>
<comment type="caution">
    <text evidence="1">The sequence shown here is derived from an EMBL/GenBank/DDBJ whole genome shotgun (WGS) entry which is preliminary data.</text>
</comment>
<protein>
    <submittedName>
        <fullName evidence="1">Uncharacterized protein</fullName>
    </submittedName>
</protein>
<dbReference type="RefSeq" id="WP_066718576.1">
    <property type="nucleotide sequence ID" value="NZ_JBHSLU010000071.1"/>
</dbReference>
<reference evidence="2" key="1">
    <citation type="journal article" date="2019" name="Int. J. Syst. Evol. Microbiol.">
        <title>The Global Catalogue of Microorganisms (GCM) 10K type strain sequencing project: providing services to taxonomists for standard genome sequencing and annotation.</title>
        <authorList>
            <consortium name="The Broad Institute Genomics Platform"/>
            <consortium name="The Broad Institute Genome Sequencing Center for Infectious Disease"/>
            <person name="Wu L."/>
            <person name="Ma J."/>
        </authorList>
    </citation>
    <scope>NUCLEOTIDE SEQUENCE [LARGE SCALE GENOMIC DNA]</scope>
    <source>
        <strain evidence="2">CCUG 43117</strain>
    </source>
</reference>
<accession>A0ABW0P6S6</accession>
<organism evidence="1 2">
    <name type="scientific">Bosea massiliensis</name>
    <dbReference type="NCBI Taxonomy" id="151419"/>
    <lineage>
        <taxon>Bacteria</taxon>
        <taxon>Pseudomonadati</taxon>
        <taxon>Pseudomonadota</taxon>
        <taxon>Alphaproteobacteria</taxon>
        <taxon>Hyphomicrobiales</taxon>
        <taxon>Boseaceae</taxon>
        <taxon>Bosea</taxon>
    </lineage>
</organism>
<evidence type="ECO:0000313" key="2">
    <source>
        <dbReference type="Proteomes" id="UP001596060"/>
    </source>
</evidence>
<proteinExistence type="predicted"/>
<name>A0ABW0P6S6_9HYPH</name>